<dbReference type="Proteomes" id="UP001219525">
    <property type="component" value="Unassembled WGS sequence"/>
</dbReference>
<reference evidence="1" key="1">
    <citation type="submission" date="2023-03" db="EMBL/GenBank/DDBJ databases">
        <title>Massive genome expansion in bonnet fungi (Mycena s.s.) driven by repeated elements and novel gene families across ecological guilds.</title>
        <authorList>
            <consortium name="Lawrence Berkeley National Laboratory"/>
            <person name="Harder C.B."/>
            <person name="Miyauchi S."/>
            <person name="Viragh M."/>
            <person name="Kuo A."/>
            <person name="Thoen E."/>
            <person name="Andreopoulos B."/>
            <person name="Lu D."/>
            <person name="Skrede I."/>
            <person name="Drula E."/>
            <person name="Henrissat B."/>
            <person name="Morin E."/>
            <person name="Kohler A."/>
            <person name="Barry K."/>
            <person name="LaButti K."/>
            <person name="Morin E."/>
            <person name="Salamov A."/>
            <person name="Lipzen A."/>
            <person name="Mereny Z."/>
            <person name="Hegedus B."/>
            <person name="Baldrian P."/>
            <person name="Stursova M."/>
            <person name="Weitz H."/>
            <person name="Taylor A."/>
            <person name="Grigoriev I.V."/>
            <person name="Nagy L.G."/>
            <person name="Martin F."/>
            <person name="Kauserud H."/>
        </authorList>
    </citation>
    <scope>NUCLEOTIDE SEQUENCE</scope>
    <source>
        <strain evidence="1">9144</strain>
    </source>
</reference>
<dbReference type="EMBL" id="JARJCW010000031">
    <property type="protein sequence ID" value="KAJ7209257.1"/>
    <property type="molecule type" value="Genomic_DNA"/>
</dbReference>
<name>A0AAD6VD87_9AGAR</name>
<evidence type="ECO:0000313" key="2">
    <source>
        <dbReference type="Proteomes" id="UP001219525"/>
    </source>
</evidence>
<proteinExistence type="predicted"/>
<gene>
    <name evidence="1" type="ORF">GGX14DRAFT_395369</name>
</gene>
<protein>
    <submittedName>
        <fullName evidence="1">Uncharacterized protein</fullName>
    </submittedName>
</protein>
<organism evidence="1 2">
    <name type="scientific">Mycena pura</name>
    <dbReference type="NCBI Taxonomy" id="153505"/>
    <lineage>
        <taxon>Eukaryota</taxon>
        <taxon>Fungi</taxon>
        <taxon>Dikarya</taxon>
        <taxon>Basidiomycota</taxon>
        <taxon>Agaricomycotina</taxon>
        <taxon>Agaricomycetes</taxon>
        <taxon>Agaricomycetidae</taxon>
        <taxon>Agaricales</taxon>
        <taxon>Marasmiineae</taxon>
        <taxon>Mycenaceae</taxon>
        <taxon>Mycena</taxon>
    </lineage>
</organism>
<sequence>MSRPSLVLLCPATGCLQSSQRALVRHRLTRRPHSFVSRETVDSGVRARCAGSRLPSFFRAATAELIVQQLQMYYSAEAPETRFYVTQATALIVRISKMKAVITLEIRRSRESADTIGVRLACPGKGNVTRGGLSTQRATEDTVSGIKMYCSDAIGTADRISNGSAMAPRLPITTICGHGGYLKTGFSLDFVVKPKSRYMWHRQKDRNKEVGSGGQAVTAFRLALNFSTPAAHDPKSQSLYSGRPLLASLLCPLGKMLNRPASASRTAKPTMAQAHGPVVWWAAG</sequence>
<dbReference type="AlphaFoldDB" id="A0AAD6VD87"/>
<evidence type="ECO:0000313" key="1">
    <source>
        <dbReference type="EMBL" id="KAJ7209257.1"/>
    </source>
</evidence>
<comment type="caution">
    <text evidence="1">The sequence shown here is derived from an EMBL/GenBank/DDBJ whole genome shotgun (WGS) entry which is preliminary data.</text>
</comment>
<accession>A0AAD6VD87</accession>
<keyword evidence="2" id="KW-1185">Reference proteome</keyword>